<dbReference type="FunCoup" id="H2AWE2">
    <property type="interactions" value="140"/>
</dbReference>
<keyword evidence="3" id="KW-1185">Reference proteome</keyword>
<accession>H2AWE2</accession>
<dbReference type="KEGG" id="kaf:KAFR_0F00950"/>
<dbReference type="OrthoDB" id="4042536at2759"/>
<dbReference type="eggNOG" id="ENOG502RYZ2">
    <property type="taxonomic scope" value="Eukaryota"/>
</dbReference>
<organism evidence="2 3">
    <name type="scientific">Kazachstania africana (strain ATCC 22294 / BCRC 22015 / CBS 2517 / CECT 1963 / NBRC 1671 / NRRL Y-8276)</name>
    <name type="common">Yeast</name>
    <name type="synonym">Kluyveromyces africanus</name>
    <dbReference type="NCBI Taxonomy" id="1071382"/>
    <lineage>
        <taxon>Eukaryota</taxon>
        <taxon>Fungi</taxon>
        <taxon>Dikarya</taxon>
        <taxon>Ascomycota</taxon>
        <taxon>Saccharomycotina</taxon>
        <taxon>Saccharomycetes</taxon>
        <taxon>Saccharomycetales</taxon>
        <taxon>Saccharomycetaceae</taxon>
        <taxon>Kazachstania</taxon>
    </lineage>
</organism>
<evidence type="ECO:0000259" key="1">
    <source>
        <dbReference type="Pfam" id="PF15271"/>
    </source>
</evidence>
<dbReference type="STRING" id="1071382.H2AWE2"/>
<dbReference type="HOGENOM" id="CLU_711875_0_0_1"/>
<dbReference type="InterPro" id="IPR029328">
    <property type="entry name" value="Bbp1_N"/>
</dbReference>
<proteinExistence type="predicted"/>
<dbReference type="EMBL" id="HE650826">
    <property type="protein sequence ID" value="CCF58692.1"/>
    <property type="molecule type" value="Genomic_DNA"/>
</dbReference>
<gene>
    <name evidence="2" type="primary">KAFR0F00950</name>
    <name evidence="2" type="ORF">KAFR_0F00950</name>
</gene>
<dbReference type="Proteomes" id="UP000005220">
    <property type="component" value="Chromosome 6"/>
</dbReference>
<evidence type="ECO:0000313" key="3">
    <source>
        <dbReference type="Proteomes" id="UP000005220"/>
    </source>
</evidence>
<sequence length="324" mass="38296">MDSETENGTSSGLFKWTMDALFGTKISPSKKYKQNFYSQDDTNYNNMRRTRLQKSRSNSFDGFSPTFCNKYDLLHNDKTDSLPSYHDGLDNLMSPIHLATKNKGQHHTDTFANKNLKKDYIFQYKSPQKDDPLISRLFHDPRIRKDVTDHTQVPGKFPSPLKRQQQRQQDLVSNNDYKLLLTDLNENNKLLSDISNEIKQQNDIAIDVLNKENEMLKLELVKRINYITEFNERYLNLRQKYNTLKFENSENKDKINMLMEDKTYLNARIIKLEQTISGLNIENARFKNESKFPIRDRYRHPSRSNNHNFESDSSLDTQYLLRNL</sequence>
<name>H2AWE2_KAZAF</name>
<protein>
    <recommendedName>
        <fullName evidence="1">Spindle pole component Bbp1 N-terminal domain-containing protein</fullName>
    </recommendedName>
</protein>
<dbReference type="GeneID" id="13884160"/>
<dbReference type="InParanoid" id="H2AWE2"/>
<dbReference type="AlphaFoldDB" id="H2AWE2"/>
<feature type="domain" description="Spindle pole component Bbp1 N-terminal" evidence="1">
    <location>
        <begin position="8"/>
        <end position="139"/>
    </location>
</feature>
<dbReference type="RefSeq" id="XP_003957827.1">
    <property type="nucleotide sequence ID" value="XM_003957778.1"/>
</dbReference>
<dbReference type="Pfam" id="PF15271">
    <property type="entry name" value="BBP1_N"/>
    <property type="match status" value="1"/>
</dbReference>
<evidence type="ECO:0000313" key="2">
    <source>
        <dbReference type="EMBL" id="CCF58692.1"/>
    </source>
</evidence>
<reference evidence="2 3" key="1">
    <citation type="journal article" date="2011" name="Proc. Natl. Acad. Sci. U.S.A.">
        <title>Evolutionary erosion of yeast sex chromosomes by mating-type switching accidents.</title>
        <authorList>
            <person name="Gordon J.L."/>
            <person name="Armisen D."/>
            <person name="Proux-Wera E."/>
            <person name="Oheigeartaigh S.S."/>
            <person name="Byrne K.P."/>
            <person name="Wolfe K.H."/>
        </authorList>
    </citation>
    <scope>NUCLEOTIDE SEQUENCE [LARGE SCALE GENOMIC DNA]</scope>
    <source>
        <strain evidence="3">ATCC 22294 / BCRC 22015 / CBS 2517 / CECT 1963 / NBRC 1671 / NRRL Y-8276</strain>
    </source>
</reference>